<dbReference type="PANTHER" id="PTHR33065">
    <property type="entry name" value="OS07G0486400 PROTEIN"/>
    <property type="match status" value="1"/>
</dbReference>
<dbReference type="Pfam" id="PF20241">
    <property type="entry name" value="DUF6598"/>
    <property type="match status" value="1"/>
</dbReference>
<comment type="caution">
    <text evidence="2">The sequence shown here is derived from an EMBL/GenBank/DDBJ whole genome shotgun (WGS) entry which is preliminary data.</text>
</comment>
<protein>
    <recommendedName>
        <fullName evidence="1">DUF6598 domain-containing protein</fullName>
    </recommendedName>
</protein>
<dbReference type="AlphaFoldDB" id="A0A5J9VSG6"/>
<reference evidence="2 3" key="1">
    <citation type="journal article" date="2019" name="Sci. Rep.">
        <title>A high-quality genome of Eragrostis curvula grass provides insights into Poaceae evolution and supports new strategies to enhance forage quality.</title>
        <authorList>
            <person name="Carballo J."/>
            <person name="Santos B.A.C.M."/>
            <person name="Zappacosta D."/>
            <person name="Garbus I."/>
            <person name="Selva J.P."/>
            <person name="Gallo C.A."/>
            <person name="Diaz A."/>
            <person name="Albertini E."/>
            <person name="Caccamo M."/>
            <person name="Echenique V."/>
        </authorList>
    </citation>
    <scope>NUCLEOTIDE SEQUENCE [LARGE SCALE GENOMIC DNA]</scope>
    <source>
        <strain evidence="3">cv. Victoria</strain>
        <tissue evidence="2">Leaf</tissue>
    </source>
</reference>
<gene>
    <name evidence="2" type="ORF">EJB05_12514</name>
</gene>
<dbReference type="OrthoDB" id="674886at2759"/>
<accession>A0A5J9VSG6</accession>
<dbReference type="EMBL" id="RWGY01000007">
    <property type="protein sequence ID" value="TVU39109.1"/>
    <property type="molecule type" value="Genomic_DNA"/>
</dbReference>
<proteinExistence type="predicted"/>
<feature type="non-terminal residue" evidence="2">
    <location>
        <position position="1"/>
    </location>
</feature>
<feature type="domain" description="DUF6598" evidence="1">
    <location>
        <begin position="144"/>
        <end position="385"/>
    </location>
</feature>
<dbReference type="Gramene" id="TVU39109">
    <property type="protein sequence ID" value="TVU39109"/>
    <property type="gene ID" value="EJB05_12514"/>
</dbReference>
<evidence type="ECO:0000313" key="2">
    <source>
        <dbReference type="EMBL" id="TVU39109.1"/>
    </source>
</evidence>
<dbReference type="PANTHER" id="PTHR33065:SF88">
    <property type="entry name" value="OS11G0104220 PROTEIN"/>
    <property type="match status" value="1"/>
</dbReference>
<evidence type="ECO:0000313" key="3">
    <source>
        <dbReference type="Proteomes" id="UP000324897"/>
    </source>
</evidence>
<keyword evidence="3" id="KW-1185">Reference proteome</keyword>
<sequence>MAARAGEKRWSAAEEIDGIGEKRRIAMPQMIGFGTSSAITRDAFREQLRAAYDEEKATGDQATMVSIGCLLYWMSVHRDVPLEETSKHSLSPSALRACLLVAWVPAACQANESQPQAHEIVRLGALPGPTYGQVPRQARIRDTAQVFSVSVKGIKPEFGFQWPIEVYGFVAVRDNLDFRRNIIFYRDRNNCQTLNAEDSSLVLTGPSRAVVAGDIIHFEVELKVKGTRESEDKMLSFLFIDHNCILARSSYGKLFRETHTNKYCTTELMFAQLRVAVEATVDVKFVEGLRNQFCLRIFAQTKSFPHDDFVLFDSRGGDIVESDEGTIKLSRSVVSVESDGELILFAEAREPNSSAVVRDKITLIPKRESTSDGFFNLGFCKMEVCISWSLLLGYI</sequence>
<dbReference type="Proteomes" id="UP000324897">
    <property type="component" value="Chromosome 4"/>
</dbReference>
<name>A0A5J9VSG6_9POAL</name>
<dbReference type="InterPro" id="IPR046533">
    <property type="entry name" value="DUF6598"/>
</dbReference>
<organism evidence="2 3">
    <name type="scientific">Eragrostis curvula</name>
    <name type="common">weeping love grass</name>
    <dbReference type="NCBI Taxonomy" id="38414"/>
    <lineage>
        <taxon>Eukaryota</taxon>
        <taxon>Viridiplantae</taxon>
        <taxon>Streptophyta</taxon>
        <taxon>Embryophyta</taxon>
        <taxon>Tracheophyta</taxon>
        <taxon>Spermatophyta</taxon>
        <taxon>Magnoliopsida</taxon>
        <taxon>Liliopsida</taxon>
        <taxon>Poales</taxon>
        <taxon>Poaceae</taxon>
        <taxon>PACMAD clade</taxon>
        <taxon>Chloridoideae</taxon>
        <taxon>Eragrostideae</taxon>
        <taxon>Eragrostidinae</taxon>
        <taxon>Eragrostis</taxon>
    </lineage>
</organism>
<evidence type="ECO:0000259" key="1">
    <source>
        <dbReference type="Pfam" id="PF20241"/>
    </source>
</evidence>